<comment type="caution">
    <text evidence="4">The sequence shown here is derived from an EMBL/GenBank/DDBJ whole genome shotgun (WGS) entry which is preliminary data.</text>
</comment>
<dbReference type="AlphaFoldDB" id="A0A550CLZ7"/>
<feature type="region of interest" description="Disordered" evidence="2">
    <location>
        <begin position="74"/>
        <end position="94"/>
    </location>
</feature>
<keyword evidence="1" id="KW-0548">Nucleotidyltransferase</keyword>
<keyword evidence="1" id="KW-0808">Transferase</keyword>
<comment type="similarity">
    <text evidence="1">Belongs to the RdRP family.</text>
</comment>
<proteinExistence type="inferred from homology"/>
<reference evidence="4 5" key="1">
    <citation type="journal article" date="2019" name="New Phytol.">
        <title>Comparative genomics reveals unique wood-decay strategies and fruiting body development in the Schizophyllaceae.</title>
        <authorList>
            <person name="Almasi E."/>
            <person name="Sahu N."/>
            <person name="Krizsan K."/>
            <person name="Balint B."/>
            <person name="Kovacs G.M."/>
            <person name="Kiss B."/>
            <person name="Cseklye J."/>
            <person name="Drula E."/>
            <person name="Henrissat B."/>
            <person name="Nagy I."/>
            <person name="Chovatia M."/>
            <person name="Adam C."/>
            <person name="LaButti K."/>
            <person name="Lipzen A."/>
            <person name="Riley R."/>
            <person name="Grigoriev I.V."/>
            <person name="Nagy L.G."/>
        </authorList>
    </citation>
    <scope>NUCLEOTIDE SEQUENCE [LARGE SCALE GENOMIC DNA]</scope>
    <source>
        <strain evidence="4 5">NL-1724</strain>
    </source>
</reference>
<keyword evidence="5" id="KW-1185">Reference proteome</keyword>
<sequence>QDCLKLSQLHSDAVDFPKSGQPVEINKIPRLKFKAKPDWNAPETVNLDSARYYESQRAIGRLFRAIELPAVRSAQQTSRAQRRNRRNRNNNRDDIAESLSGLSINEVEDPLFEVLYDRVAEFDARVGAEATLEEVETTGQLFQRYSNELRSICATNTLSQARAAMLTEEEAIVGTIVQKTSQPRKRKDQMAKLREKTEFLVRGIREEMAGEDDDDIPEVALHRAWLAWQLAYQKQKQKVFGAHSFGWVAMGAIFEAVKEIEDQMKDDQSYRFY</sequence>
<evidence type="ECO:0000313" key="4">
    <source>
        <dbReference type="EMBL" id="TRM65784.1"/>
    </source>
</evidence>
<feature type="domain" description="RDRP core" evidence="3">
    <location>
        <begin position="1"/>
        <end position="66"/>
    </location>
</feature>
<dbReference type="GO" id="GO:0031380">
    <property type="term" value="C:nuclear RNA-directed RNA polymerase complex"/>
    <property type="evidence" value="ECO:0007669"/>
    <property type="project" value="TreeGrafter"/>
</dbReference>
<dbReference type="STRING" id="97359.A0A550CLZ7"/>
<dbReference type="OrthoDB" id="6513042at2759"/>
<evidence type="ECO:0000256" key="1">
    <source>
        <dbReference type="RuleBase" id="RU363098"/>
    </source>
</evidence>
<feature type="compositionally biased region" description="Basic residues" evidence="2">
    <location>
        <begin position="80"/>
        <end position="89"/>
    </location>
</feature>
<dbReference type="GO" id="GO:0003723">
    <property type="term" value="F:RNA binding"/>
    <property type="evidence" value="ECO:0007669"/>
    <property type="project" value="UniProtKB-KW"/>
</dbReference>
<comment type="catalytic activity">
    <reaction evidence="1">
        <text>RNA(n) + a ribonucleoside 5'-triphosphate = RNA(n+1) + diphosphate</text>
        <dbReference type="Rhea" id="RHEA:21248"/>
        <dbReference type="Rhea" id="RHEA-COMP:14527"/>
        <dbReference type="Rhea" id="RHEA-COMP:17342"/>
        <dbReference type="ChEBI" id="CHEBI:33019"/>
        <dbReference type="ChEBI" id="CHEBI:61557"/>
        <dbReference type="ChEBI" id="CHEBI:140395"/>
        <dbReference type="EC" id="2.7.7.48"/>
    </reaction>
</comment>
<gene>
    <name evidence="4" type="ORF">BD626DRAFT_398078</name>
</gene>
<evidence type="ECO:0000256" key="2">
    <source>
        <dbReference type="SAM" id="MobiDB-lite"/>
    </source>
</evidence>
<dbReference type="Pfam" id="PF05183">
    <property type="entry name" value="RdRP"/>
    <property type="match status" value="1"/>
</dbReference>
<dbReference type="GO" id="GO:0003968">
    <property type="term" value="F:RNA-directed RNA polymerase activity"/>
    <property type="evidence" value="ECO:0007669"/>
    <property type="project" value="UniProtKB-KW"/>
</dbReference>
<dbReference type="PANTHER" id="PTHR23079:SF55">
    <property type="entry name" value="RNA-DIRECTED RNA POLYMERASE"/>
    <property type="match status" value="1"/>
</dbReference>
<organism evidence="4 5">
    <name type="scientific">Schizophyllum amplum</name>
    <dbReference type="NCBI Taxonomy" id="97359"/>
    <lineage>
        <taxon>Eukaryota</taxon>
        <taxon>Fungi</taxon>
        <taxon>Dikarya</taxon>
        <taxon>Basidiomycota</taxon>
        <taxon>Agaricomycotina</taxon>
        <taxon>Agaricomycetes</taxon>
        <taxon>Agaricomycetidae</taxon>
        <taxon>Agaricales</taxon>
        <taxon>Schizophyllaceae</taxon>
        <taxon>Schizophyllum</taxon>
    </lineage>
</organism>
<evidence type="ECO:0000313" key="5">
    <source>
        <dbReference type="Proteomes" id="UP000320762"/>
    </source>
</evidence>
<protein>
    <recommendedName>
        <fullName evidence="1">RNA-dependent RNA polymerase</fullName>
        <ecNumber evidence="1">2.7.7.48</ecNumber>
    </recommendedName>
</protein>
<feature type="non-terminal residue" evidence="4">
    <location>
        <position position="1"/>
    </location>
</feature>
<dbReference type="EC" id="2.7.7.48" evidence="1"/>
<evidence type="ECO:0000259" key="3">
    <source>
        <dbReference type="Pfam" id="PF05183"/>
    </source>
</evidence>
<accession>A0A550CLZ7</accession>
<dbReference type="Proteomes" id="UP000320762">
    <property type="component" value="Unassembled WGS sequence"/>
</dbReference>
<keyword evidence="1" id="KW-0696">RNA-directed RNA polymerase</keyword>
<dbReference type="EMBL" id="VDMD01000004">
    <property type="protein sequence ID" value="TRM65784.1"/>
    <property type="molecule type" value="Genomic_DNA"/>
</dbReference>
<keyword evidence="1" id="KW-0694">RNA-binding</keyword>
<dbReference type="InterPro" id="IPR007855">
    <property type="entry name" value="RDRP"/>
</dbReference>
<dbReference type="GO" id="GO:0030422">
    <property type="term" value="P:siRNA processing"/>
    <property type="evidence" value="ECO:0007669"/>
    <property type="project" value="TreeGrafter"/>
</dbReference>
<dbReference type="PANTHER" id="PTHR23079">
    <property type="entry name" value="RNA-DEPENDENT RNA POLYMERASE"/>
    <property type="match status" value="1"/>
</dbReference>
<dbReference type="InterPro" id="IPR057596">
    <property type="entry name" value="RDRP_core"/>
</dbReference>
<name>A0A550CLZ7_9AGAR</name>